<evidence type="ECO:0000256" key="4">
    <source>
        <dbReference type="ARBA" id="ARBA00022989"/>
    </source>
</evidence>
<dbReference type="CDD" id="cd16914">
    <property type="entry name" value="EcfT"/>
    <property type="match status" value="1"/>
</dbReference>
<sequence>MADGLTSPPEPNRLLALHPFTQVGIAAVLAVAGGLFSWPIGLAVAAACFALAATAGKLGPFFKIWWKTILILSGIILLLQTFFIGGETPLVEWWIFTGTEEGFQRGLSFAGRVIGVGSAVLLLVTLLDINRLVLALEQRGVNPRVTYIIMATANIIPEMGKQMNVIMDAQRARGIETDANMWVRAQAFVPTIGPLLLSSIVGVEEKALTLESRGFSIKGKRTSLHDLDDPAWERKLRLVLILAIVALFIGGILLWVL</sequence>
<evidence type="ECO:0000256" key="3">
    <source>
        <dbReference type="ARBA" id="ARBA00022692"/>
    </source>
</evidence>
<dbReference type="EMBL" id="FNGP01000001">
    <property type="protein sequence ID" value="SDL20810.1"/>
    <property type="molecule type" value="Genomic_DNA"/>
</dbReference>
<keyword evidence="3 6" id="KW-0812">Transmembrane</keyword>
<dbReference type="Proteomes" id="UP000199475">
    <property type="component" value="Unassembled WGS sequence"/>
</dbReference>
<organism evidence="7 8">
    <name type="scientific">Tessaracoccus oleiagri</name>
    <dbReference type="NCBI Taxonomy" id="686624"/>
    <lineage>
        <taxon>Bacteria</taxon>
        <taxon>Bacillati</taxon>
        <taxon>Actinomycetota</taxon>
        <taxon>Actinomycetes</taxon>
        <taxon>Propionibacteriales</taxon>
        <taxon>Propionibacteriaceae</taxon>
        <taxon>Tessaracoccus</taxon>
    </lineage>
</organism>
<feature type="transmembrane region" description="Helical" evidence="6">
    <location>
        <begin position="238"/>
        <end position="256"/>
    </location>
</feature>
<dbReference type="PANTHER" id="PTHR34857:SF2">
    <property type="entry name" value="SLL0384 PROTEIN"/>
    <property type="match status" value="1"/>
</dbReference>
<name>A0A1G9I6C9_9ACTN</name>
<evidence type="ECO:0000256" key="2">
    <source>
        <dbReference type="ARBA" id="ARBA00022475"/>
    </source>
</evidence>
<dbReference type="PANTHER" id="PTHR34857">
    <property type="entry name" value="SLL0384 PROTEIN"/>
    <property type="match status" value="1"/>
</dbReference>
<dbReference type="InterPro" id="IPR003339">
    <property type="entry name" value="ABC/ECF_trnsptr_transmembrane"/>
</dbReference>
<dbReference type="OrthoDB" id="6400at2"/>
<keyword evidence="4 6" id="KW-1133">Transmembrane helix</keyword>
<dbReference type="GO" id="GO:0005886">
    <property type="term" value="C:plasma membrane"/>
    <property type="evidence" value="ECO:0007669"/>
    <property type="project" value="UniProtKB-ARBA"/>
</dbReference>
<proteinExistence type="predicted"/>
<protein>
    <submittedName>
        <fullName evidence="7">Energy-coupling factor transport system permease protein</fullName>
    </submittedName>
</protein>
<comment type="subcellular location">
    <subcellularLocation>
        <location evidence="1">Membrane</location>
        <topology evidence="1">Multi-pass membrane protein</topology>
    </subcellularLocation>
</comment>
<reference evidence="7 8" key="1">
    <citation type="submission" date="2016-10" db="EMBL/GenBank/DDBJ databases">
        <authorList>
            <person name="de Groot N.N."/>
        </authorList>
    </citation>
    <scope>NUCLEOTIDE SEQUENCE [LARGE SCALE GENOMIC DNA]</scope>
    <source>
        <strain evidence="7 8">CGMCC 1.9159</strain>
    </source>
</reference>
<evidence type="ECO:0000256" key="1">
    <source>
        <dbReference type="ARBA" id="ARBA00004141"/>
    </source>
</evidence>
<dbReference type="RefSeq" id="WP_093249000.1">
    <property type="nucleotide sequence ID" value="NZ_FNGP01000001.1"/>
</dbReference>
<evidence type="ECO:0000313" key="8">
    <source>
        <dbReference type="Proteomes" id="UP000199475"/>
    </source>
</evidence>
<feature type="transmembrane region" description="Helical" evidence="6">
    <location>
        <begin position="106"/>
        <end position="129"/>
    </location>
</feature>
<accession>A0A1G9I6C9</accession>
<keyword evidence="5 6" id="KW-0472">Membrane</keyword>
<dbReference type="AlphaFoldDB" id="A0A1G9I6C9"/>
<gene>
    <name evidence="7" type="ORF">SAMN04488242_0755</name>
</gene>
<feature type="transmembrane region" description="Helical" evidence="6">
    <location>
        <begin position="20"/>
        <end position="52"/>
    </location>
</feature>
<evidence type="ECO:0000256" key="6">
    <source>
        <dbReference type="SAM" id="Phobius"/>
    </source>
</evidence>
<dbReference type="InterPro" id="IPR051611">
    <property type="entry name" value="ECF_transporter_component"/>
</dbReference>
<keyword evidence="8" id="KW-1185">Reference proteome</keyword>
<keyword evidence="2" id="KW-1003">Cell membrane</keyword>
<dbReference type="STRING" id="686624.SAMN04488242_0755"/>
<feature type="transmembrane region" description="Helical" evidence="6">
    <location>
        <begin position="64"/>
        <end position="86"/>
    </location>
</feature>
<dbReference type="Pfam" id="PF02361">
    <property type="entry name" value="CbiQ"/>
    <property type="match status" value="1"/>
</dbReference>
<evidence type="ECO:0000313" key="7">
    <source>
        <dbReference type="EMBL" id="SDL20810.1"/>
    </source>
</evidence>
<evidence type="ECO:0000256" key="5">
    <source>
        <dbReference type="ARBA" id="ARBA00023136"/>
    </source>
</evidence>